<sequence length="60" mass="6672">MPFTSSPFINSLVPLDIHVLHWGFITITVPNTIVIATMIIVFILALVIPFPTSHESGKRK</sequence>
<proteinExistence type="predicted"/>
<feature type="transmembrane region" description="Helical" evidence="1">
    <location>
        <begin position="20"/>
        <end position="50"/>
    </location>
</feature>
<evidence type="ECO:0000313" key="2">
    <source>
        <dbReference type="EMBL" id="SDB92456.1"/>
    </source>
</evidence>
<dbReference type="AlphaFoldDB" id="A0A1G6HG86"/>
<gene>
    <name evidence="2" type="ORF">GA0111570_10925</name>
</gene>
<dbReference type="EMBL" id="FMYF01000009">
    <property type="protein sequence ID" value="SDB92456.1"/>
    <property type="molecule type" value="Genomic_DNA"/>
</dbReference>
<reference evidence="2 3" key="1">
    <citation type="submission" date="2016-06" db="EMBL/GenBank/DDBJ databases">
        <authorList>
            <person name="Olsen C.W."/>
            <person name="Carey S."/>
            <person name="Hinshaw L."/>
            <person name="Karasin A.I."/>
        </authorList>
    </citation>
    <scope>NUCLEOTIDE SEQUENCE [LARGE SCALE GENOMIC DNA]</scope>
    <source>
        <strain evidence="2 3">LZ-22</strain>
    </source>
</reference>
<dbReference type="STRING" id="1577474.GA0111570_10925"/>
<accession>A0A1G6HG86</accession>
<keyword evidence="1" id="KW-1133">Transmembrane helix</keyword>
<dbReference type="Proteomes" id="UP000199086">
    <property type="component" value="Unassembled WGS sequence"/>
</dbReference>
<keyword evidence="1" id="KW-0812">Transmembrane</keyword>
<protein>
    <submittedName>
        <fullName evidence="2">Uncharacterized protein</fullName>
    </submittedName>
</protein>
<organism evidence="2 3">
    <name type="scientific">Raineyella antarctica</name>
    <dbReference type="NCBI Taxonomy" id="1577474"/>
    <lineage>
        <taxon>Bacteria</taxon>
        <taxon>Bacillati</taxon>
        <taxon>Actinomycetota</taxon>
        <taxon>Actinomycetes</taxon>
        <taxon>Propionibacteriales</taxon>
        <taxon>Propionibacteriaceae</taxon>
        <taxon>Raineyella</taxon>
    </lineage>
</organism>
<keyword evidence="3" id="KW-1185">Reference proteome</keyword>
<keyword evidence="1" id="KW-0472">Membrane</keyword>
<evidence type="ECO:0000313" key="3">
    <source>
        <dbReference type="Proteomes" id="UP000199086"/>
    </source>
</evidence>
<name>A0A1G6HG86_9ACTN</name>
<evidence type="ECO:0000256" key="1">
    <source>
        <dbReference type="SAM" id="Phobius"/>
    </source>
</evidence>